<organism evidence="1">
    <name type="scientific">Lutzomyia longipalpis</name>
    <name type="common">Sand fly</name>
    <dbReference type="NCBI Taxonomy" id="7200"/>
    <lineage>
        <taxon>Eukaryota</taxon>
        <taxon>Metazoa</taxon>
        <taxon>Ecdysozoa</taxon>
        <taxon>Arthropoda</taxon>
        <taxon>Hexapoda</taxon>
        <taxon>Insecta</taxon>
        <taxon>Pterygota</taxon>
        <taxon>Neoptera</taxon>
        <taxon>Endopterygota</taxon>
        <taxon>Diptera</taxon>
        <taxon>Nematocera</taxon>
        <taxon>Psychodoidea</taxon>
        <taxon>Psychodidae</taxon>
        <taxon>Lutzomyia</taxon>
        <taxon>Lutzomyia</taxon>
    </lineage>
</organism>
<accession>A0A7G3B6U6</accession>
<reference evidence="1" key="1">
    <citation type="journal article" date="2020" name="BMC">
        <title>Leishmania infection induces a limited differential gene expression in the sand fly midgut.</title>
        <authorList>
            <person name="Coutinho-Abreu I.V."/>
            <person name="Serafim T.D."/>
            <person name="Meneses C."/>
            <person name="Kamhawi S."/>
            <person name="Oliveira F."/>
            <person name="Valenzuela J.G."/>
        </authorList>
    </citation>
    <scope>NUCLEOTIDE SEQUENCE</scope>
    <source>
        <strain evidence="1">Jacobina</strain>
        <tissue evidence="1">Midgut</tissue>
    </source>
</reference>
<evidence type="ECO:0000313" key="1">
    <source>
        <dbReference type="EMBL" id="MBC1180484.1"/>
    </source>
</evidence>
<dbReference type="AlphaFoldDB" id="A0A7G3B6U6"/>
<name>A0A7G3B6U6_LUTLO</name>
<protein>
    <submittedName>
        <fullName evidence="1">Uncharacterized protein</fullName>
    </submittedName>
</protein>
<proteinExistence type="predicted"/>
<dbReference type="EMBL" id="GITU01011781">
    <property type="protein sequence ID" value="MBC1180484.1"/>
    <property type="molecule type" value="Transcribed_RNA"/>
</dbReference>
<sequence length="89" mass="10611">MAKVKLLRVKNSFVSLIFQLLCVCASQLNNNHSIPYIYNYPMNLITEDAVLCILYMYIYHLPLTLIPFQQFHYIYVQIFINWEMGTELE</sequence>